<feature type="transmembrane region" description="Helical" evidence="5">
    <location>
        <begin position="183"/>
        <end position="204"/>
    </location>
</feature>
<feature type="domain" description="ABC-2 type transporter transmembrane" evidence="6">
    <location>
        <begin position="124"/>
        <end position="328"/>
    </location>
</feature>
<name>A0A7W7GRF9_9ACTN</name>
<keyword evidence="2 5" id="KW-0812">Transmembrane</keyword>
<evidence type="ECO:0000256" key="1">
    <source>
        <dbReference type="ARBA" id="ARBA00004141"/>
    </source>
</evidence>
<evidence type="ECO:0000313" key="8">
    <source>
        <dbReference type="Proteomes" id="UP000546162"/>
    </source>
</evidence>
<dbReference type="Proteomes" id="UP000546162">
    <property type="component" value="Unassembled WGS sequence"/>
</dbReference>
<feature type="transmembrane region" description="Helical" evidence="5">
    <location>
        <begin position="23"/>
        <end position="45"/>
    </location>
</feature>
<dbReference type="AlphaFoldDB" id="A0A7W7GRF9"/>
<keyword evidence="4 5" id="KW-0472">Membrane</keyword>
<organism evidence="7 8">
    <name type="scientific">Actinoplanes octamycinicus</name>
    <dbReference type="NCBI Taxonomy" id="135948"/>
    <lineage>
        <taxon>Bacteria</taxon>
        <taxon>Bacillati</taxon>
        <taxon>Actinomycetota</taxon>
        <taxon>Actinomycetes</taxon>
        <taxon>Micromonosporales</taxon>
        <taxon>Micromonosporaceae</taxon>
        <taxon>Actinoplanes</taxon>
    </lineage>
</organism>
<evidence type="ECO:0000256" key="3">
    <source>
        <dbReference type="ARBA" id="ARBA00022989"/>
    </source>
</evidence>
<dbReference type="InterPro" id="IPR013525">
    <property type="entry name" value="ABC2_TM"/>
</dbReference>
<proteinExistence type="predicted"/>
<protein>
    <submittedName>
        <fullName evidence="7">ABC-2 type transport system permease protein</fullName>
    </submittedName>
</protein>
<feature type="transmembrane region" description="Helical" evidence="5">
    <location>
        <begin position="132"/>
        <end position="154"/>
    </location>
</feature>
<reference evidence="7 8" key="1">
    <citation type="submission" date="2020-08" db="EMBL/GenBank/DDBJ databases">
        <title>Sequencing the genomes of 1000 actinobacteria strains.</title>
        <authorList>
            <person name="Klenk H.-P."/>
        </authorList>
    </citation>
    <scope>NUCLEOTIDE SEQUENCE [LARGE SCALE GENOMIC DNA]</scope>
    <source>
        <strain evidence="7 8">DSM 45809</strain>
    </source>
</reference>
<feature type="transmembrane region" description="Helical" evidence="5">
    <location>
        <begin position="310"/>
        <end position="331"/>
    </location>
</feature>
<evidence type="ECO:0000256" key="2">
    <source>
        <dbReference type="ARBA" id="ARBA00022692"/>
    </source>
</evidence>
<dbReference type="PANTHER" id="PTHR43471">
    <property type="entry name" value="ABC TRANSPORTER PERMEASE"/>
    <property type="match status" value="1"/>
</dbReference>
<dbReference type="PANTHER" id="PTHR43471:SF3">
    <property type="entry name" value="ABC TRANSPORTER PERMEASE PROTEIN NATB"/>
    <property type="match status" value="1"/>
</dbReference>
<evidence type="ECO:0000256" key="4">
    <source>
        <dbReference type="ARBA" id="ARBA00023136"/>
    </source>
</evidence>
<sequence length="351" mass="37090">MSTFDAVKLVAAREIRVKLRDKAFLYGTAFFLVIVIASIVLPALINGGPTKVAVADPAAVSVLEQQGMEVRQVPDAAAAEQLVRDGEVEAAVLPGPVVVGMDEAPDEVVRALSTEPQVKLLEPSEVAEVARVLVPLAFAMLFFFTSFTFGMQIAQSVVEEKQTRIVEILVASVPIRALLAGKVAALTLLAFVQVALLAVVAVVGMTATEAAPGLLNAVAPAIGWFLPFFVIGFVMLAALWAGVGALASRQEELASTTVPVQMLVLIPFFLAVSVPKDGVLMQVLSFVPFSSPLAMPIRLFHGDVPLWQPLLSLLLLAATAVALLAVGARVYSGSLLRTQVKTSFLTALRKA</sequence>
<dbReference type="RefSeq" id="WP_185037438.1">
    <property type="nucleotide sequence ID" value="NZ_BAABFG010000005.1"/>
</dbReference>
<feature type="transmembrane region" description="Helical" evidence="5">
    <location>
        <begin position="224"/>
        <end position="246"/>
    </location>
</feature>
<evidence type="ECO:0000256" key="5">
    <source>
        <dbReference type="SAM" id="Phobius"/>
    </source>
</evidence>
<dbReference type="GO" id="GO:0140359">
    <property type="term" value="F:ABC-type transporter activity"/>
    <property type="evidence" value="ECO:0007669"/>
    <property type="project" value="InterPro"/>
</dbReference>
<dbReference type="EMBL" id="JACHNB010000001">
    <property type="protein sequence ID" value="MBB4736956.1"/>
    <property type="molecule type" value="Genomic_DNA"/>
</dbReference>
<dbReference type="GO" id="GO:0016020">
    <property type="term" value="C:membrane"/>
    <property type="evidence" value="ECO:0007669"/>
    <property type="project" value="UniProtKB-SubCell"/>
</dbReference>
<gene>
    <name evidence="7" type="ORF">BJY16_000415</name>
</gene>
<comment type="caution">
    <text evidence="7">The sequence shown here is derived from an EMBL/GenBank/DDBJ whole genome shotgun (WGS) entry which is preliminary data.</text>
</comment>
<evidence type="ECO:0000313" key="7">
    <source>
        <dbReference type="EMBL" id="MBB4736956.1"/>
    </source>
</evidence>
<keyword evidence="8" id="KW-1185">Reference proteome</keyword>
<evidence type="ECO:0000259" key="6">
    <source>
        <dbReference type="Pfam" id="PF12698"/>
    </source>
</evidence>
<dbReference type="Pfam" id="PF12698">
    <property type="entry name" value="ABC2_membrane_3"/>
    <property type="match status" value="1"/>
</dbReference>
<accession>A0A7W7GRF9</accession>
<comment type="subcellular location">
    <subcellularLocation>
        <location evidence="1">Membrane</location>
        <topology evidence="1">Multi-pass membrane protein</topology>
    </subcellularLocation>
</comment>
<keyword evidence="3 5" id="KW-1133">Transmembrane helix</keyword>